<feature type="compositionally biased region" description="Pro residues" evidence="2">
    <location>
        <begin position="1"/>
        <end position="18"/>
    </location>
</feature>
<feature type="region of interest" description="Disordered" evidence="2">
    <location>
        <begin position="185"/>
        <end position="224"/>
    </location>
</feature>
<gene>
    <name evidence="4" type="ORF">HMPREF1318_2083</name>
</gene>
<evidence type="ECO:0000256" key="1">
    <source>
        <dbReference type="ARBA" id="ARBA00022729"/>
    </source>
</evidence>
<evidence type="ECO:0000313" key="4">
    <source>
        <dbReference type="EMBL" id="EJF36746.1"/>
    </source>
</evidence>
<feature type="region of interest" description="Disordered" evidence="2">
    <location>
        <begin position="1"/>
        <end position="151"/>
    </location>
</feature>
<feature type="compositionally biased region" description="Gly residues" evidence="2">
    <location>
        <begin position="209"/>
        <end position="218"/>
    </location>
</feature>
<dbReference type="PATRIC" id="fig|1125718.3.peg.2775"/>
<sequence length="375" mass="39124">MALRFNPPPNWPAPPEGFNPPAGWQPDPAWGPAPEGWQLWVEDSAPDSSAGSAPQASSAADAAWAPTQAVPTGSSPVADPTGQSASAPSGDYAASAPATGSAPGASYAPGMNYAQSPTPFHNQGGAQSGPGGLPQGGPGWQPPGPGGPSGPKPIVQQWWFWLIIGVVVIALVAGCLIAILSNSGSSNNNNSHHTNDPAPTIAGPTPSSGGSGSSGGVGSTEKNPYEANETVTITANKYSTDPNASIDVTFGVVEWDATQQLKDSSSKYSWTEPPAGYVYVRVPVSVTYHGTGQFNYTDLDVDYVQNGNTTSPEDYISYEIRDEFKRQDMPRDGGTAKGYITFLMTTEQTQAKDGVWAVEALSNYNEATYIKVRTQ</sequence>
<reference evidence="4 5" key="1">
    <citation type="submission" date="2012-05" db="EMBL/GenBank/DDBJ databases">
        <authorList>
            <person name="Harkins D.M."/>
            <person name="Madupu R."/>
            <person name="Durkin A.S."/>
            <person name="Torralba M."/>
            <person name="Methe B."/>
            <person name="Sutton G.G."/>
            <person name="Nelson K.E."/>
        </authorList>
    </citation>
    <scope>NUCLEOTIDE SEQUENCE [LARGE SCALE GENOMIC DNA]</scope>
    <source>
        <strain evidence="4 5">F0489</strain>
    </source>
</reference>
<feature type="compositionally biased region" description="Pro residues" evidence="2">
    <location>
        <begin position="140"/>
        <end position="151"/>
    </location>
</feature>
<evidence type="ECO:0008006" key="6">
    <source>
        <dbReference type="Google" id="ProtNLM"/>
    </source>
</evidence>
<organism evidence="4 5">
    <name type="scientific">Actinomyces massiliensis F0489</name>
    <dbReference type="NCBI Taxonomy" id="1125718"/>
    <lineage>
        <taxon>Bacteria</taxon>
        <taxon>Bacillati</taxon>
        <taxon>Actinomycetota</taxon>
        <taxon>Actinomycetes</taxon>
        <taxon>Actinomycetales</taxon>
        <taxon>Actinomycetaceae</taxon>
        <taxon>Actinomyces</taxon>
    </lineage>
</organism>
<dbReference type="OrthoDB" id="3260569at2"/>
<dbReference type="RefSeq" id="WP_008733862.1">
    <property type="nucleotide sequence ID" value="NZ_AKFT01000215.1"/>
</dbReference>
<feature type="compositionally biased region" description="Gly residues" evidence="2">
    <location>
        <begin position="126"/>
        <end position="139"/>
    </location>
</feature>
<evidence type="ECO:0000256" key="2">
    <source>
        <dbReference type="SAM" id="MobiDB-lite"/>
    </source>
</evidence>
<keyword evidence="3" id="KW-0812">Transmembrane</keyword>
<dbReference type="AlphaFoldDB" id="J0WJN2"/>
<feature type="compositionally biased region" description="Low complexity" evidence="2">
    <location>
        <begin position="46"/>
        <end position="66"/>
    </location>
</feature>
<keyword evidence="1" id="KW-0732">Signal</keyword>
<keyword evidence="5" id="KW-1185">Reference proteome</keyword>
<evidence type="ECO:0000256" key="3">
    <source>
        <dbReference type="SAM" id="Phobius"/>
    </source>
</evidence>
<dbReference type="eggNOG" id="ENOG5032Y3D">
    <property type="taxonomic scope" value="Bacteria"/>
</dbReference>
<keyword evidence="3" id="KW-1133">Transmembrane helix</keyword>
<feature type="compositionally biased region" description="Low complexity" evidence="2">
    <location>
        <begin position="92"/>
        <end position="110"/>
    </location>
</feature>
<dbReference type="Proteomes" id="UP000002941">
    <property type="component" value="Unassembled WGS sequence"/>
</dbReference>
<name>J0WJN2_9ACTO</name>
<protein>
    <recommendedName>
        <fullName evidence="6">DUF4352 domain-containing protein</fullName>
    </recommendedName>
</protein>
<comment type="caution">
    <text evidence="4">The sequence shown here is derived from an EMBL/GenBank/DDBJ whole genome shotgun (WGS) entry which is preliminary data.</text>
</comment>
<keyword evidence="3" id="KW-0472">Membrane</keyword>
<feature type="transmembrane region" description="Helical" evidence="3">
    <location>
        <begin position="158"/>
        <end position="180"/>
    </location>
</feature>
<dbReference type="Gene3D" id="2.60.40.1240">
    <property type="match status" value="1"/>
</dbReference>
<proteinExistence type="predicted"/>
<dbReference type="EMBL" id="AKFT01000215">
    <property type="protein sequence ID" value="EJF36746.1"/>
    <property type="molecule type" value="Genomic_DNA"/>
</dbReference>
<dbReference type="InterPro" id="IPR029050">
    <property type="entry name" value="Immunoprotect_excell_Ig-like"/>
</dbReference>
<accession>J0WJN2</accession>
<evidence type="ECO:0000313" key="5">
    <source>
        <dbReference type="Proteomes" id="UP000002941"/>
    </source>
</evidence>
<feature type="compositionally biased region" description="Polar residues" evidence="2">
    <location>
        <begin position="69"/>
        <end position="87"/>
    </location>
</feature>